<evidence type="ECO:0000313" key="1">
    <source>
        <dbReference type="EMBL" id="KAK9105851.1"/>
    </source>
</evidence>
<comment type="caution">
    <text evidence="1">The sequence shown here is derived from an EMBL/GenBank/DDBJ whole genome shotgun (WGS) entry which is preliminary data.</text>
</comment>
<keyword evidence="2" id="KW-1185">Reference proteome</keyword>
<sequence length="68" mass="8019">MSLLLFSAKDKNDVSTYIRCIHLLWMAETKLLFDKFNHLDTMSASSLYNETKHILEPSMPVIKKWNME</sequence>
<name>A0AAP0F6X1_9MAGN</name>
<evidence type="ECO:0000313" key="2">
    <source>
        <dbReference type="Proteomes" id="UP001419268"/>
    </source>
</evidence>
<reference evidence="1 2" key="1">
    <citation type="submission" date="2024-01" db="EMBL/GenBank/DDBJ databases">
        <title>Genome assemblies of Stephania.</title>
        <authorList>
            <person name="Yang L."/>
        </authorList>
    </citation>
    <scope>NUCLEOTIDE SEQUENCE [LARGE SCALE GENOMIC DNA]</scope>
    <source>
        <strain evidence="1">JXDWG</strain>
        <tissue evidence="1">Leaf</tissue>
    </source>
</reference>
<organism evidence="1 2">
    <name type="scientific">Stephania cephalantha</name>
    <dbReference type="NCBI Taxonomy" id="152367"/>
    <lineage>
        <taxon>Eukaryota</taxon>
        <taxon>Viridiplantae</taxon>
        <taxon>Streptophyta</taxon>
        <taxon>Embryophyta</taxon>
        <taxon>Tracheophyta</taxon>
        <taxon>Spermatophyta</taxon>
        <taxon>Magnoliopsida</taxon>
        <taxon>Ranunculales</taxon>
        <taxon>Menispermaceae</taxon>
        <taxon>Menispermoideae</taxon>
        <taxon>Cissampelideae</taxon>
        <taxon>Stephania</taxon>
    </lineage>
</organism>
<dbReference type="AlphaFoldDB" id="A0AAP0F6X1"/>
<protein>
    <submittedName>
        <fullName evidence="1">Uncharacterized protein</fullName>
    </submittedName>
</protein>
<dbReference type="EMBL" id="JBBNAG010000009">
    <property type="protein sequence ID" value="KAK9105851.1"/>
    <property type="molecule type" value="Genomic_DNA"/>
</dbReference>
<dbReference type="Proteomes" id="UP001419268">
    <property type="component" value="Unassembled WGS sequence"/>
</dbReference>
<proteinExistence type="predicted"/>
<accession>A0AAP0F6X1</accession>
<gene>
    <name evidence="1" type="ORF">Scep_022695</name>
</gene>